<proteinExistence type="predicted"/>
<evidence type="ECO:0000313" key="2">
    <source>
        <dbReference type="EMBL" id="GAA1983212.1"/>
    </source>
</evidence>
<comment type="caution">
    <text evidence="2">The sequence shown here is derived from an EMBL/GenBank/DDBJ whole genome shotgun (WGS) entry which is preliminary data.</text>
</comment>
<feature type="region of interest" description="Disordered" evidence="1">
    <location>
        <begin position="1"/>
        <end position="29"/>
    </location>
</feature>
<protein>
    <submittedName>
        <fullName evidence="2">Uncharacterized protein</fullName>
    </submittedName>
</protein>
<evidence type="ECO:0000256" key="1">
    <source>
        <dbReference type="SAM" id="MobiDB-lite"/>
    </source>
</evidence>
<dbReference type="Proteomes" id="UP001499854">
    <property type="component" value="Unassembled WGS sequence"/>
</dbReference>
<feature type="region of interest" description="Disordered" evidence="1">
    <location>
        <begin position="41"/>
        <end position="73"/>
    </location>
</feature>
<dbReference type="EMBL" id="BAAAQM010000031">
    <property type="protein sequence ID" value="GAA1983212.1"/>
    <property type="molecule type" value="Genomic_DNA"/>
</dbReference>
<feature type="compositionally biased region" description="Basic and acidic residues" evidence="1">
    <location>
        <begin position="1"/>
        <end position="17"/>
    </location>
</feature>
<sequence>MRQRAERDLGGRPRGGDPDAAPPGPLGDLHALLGEARLAHSGRTADEDEGRAALGERVLEPGKFPVPGRQRPPVRYMCQTPHVYGD</sequence>
<keyword evidence="3" id="KW-1185">Reference proteome</keyword>
<organism evidence="2 3">
    <name type="scientific">Catenulispora subtropica</name>
    <dbReference type="NCBI Taxonomy" id="450798"/>
    <lineage>
        <taxon>Bacteria</taxon>
        <taxon>Bacillati</taxon>
        <taxon>Actinomycetota</taxon>
        <taxon>Actinomycetes</taxon>
        <taxon>Catenulisporales</taxon>
        <taxon>Catenulisporaceae</taxon>
        <taxon>Catenulispora</taxon>
    </lineage>
</organism>
<gene>
    <name evidence="2" type="ORF">GCM10009838_51090</name>
</gene>
<name>A0ABN2SAW7_9ACTN</name>
<reference evidence="2 3" key="1">
    <citation type="journal article" date="2019" name="Int. J. Syst. Evol. Microbiol.">
        <title>The Global Catalogue of Microorganisms (GCM) 10K type strain sequencing project: providing services to taxonomists for standard genome sequencing and annotation.</title>
        <authorList>
            <consortium name="The Broad Institute Genomics Platform"/>
            <consortium name="The Broad Institute Genome Sequencing Center for Infectious Disease"/>
            <person name="Wu L."/>
            <person name="Ma J."/>
        </authorList>
    </citation>
    <scope>NUCLEOTIDE SEQUENCE [LARGE SCALE GENOMIC DNA]</scope>
    <source>
        <strain evidence="2 3">JCM 16013</strain>
    </source>
</reference>
<evidence type="ECO:0000313" key="3">
    <source>
        <dbReference type="Proteomes" id="UP001499854"/>
    </source>
</evidence>
<accession>A0ABN2SAW7</accession>